<gene>
    <name evidence="2" type="primary">murE_53</name>
    <name evidence="2" type="ORF">SDC9_176965</name>
</gene>
<keyword evidence="2" id="KW-0436">Ligase</keyword>
<evidence type="ECO:0000313" key="2">
    <source>
        <dbReference type="EMBL" id="MPN29512.1"/>
    </source>
</evidence>
<accession>A0A645GU54</accession>
<comment type="caution">
    <text evidence="2">The sequence shown here is derived from an EMBL/GenBank/DDBJ whole genome shotgun (WGS) entry which is preliminary data.</text>
</comment>
<dbReference type="Pfam" id="PF02875">
    <property type="entry name" value="Mur_ligase_C"/>
    <property type="match status" value="1"/>
</dbReference>
<organism evidence="2">
    <name type="scientific">bioreactor metagenome</name>
    <dbReference type="NCBI Taxonomy" id="1076179"/>
    <lineage>
        <taxon>unclassified sequences</taxon>
        <taxon>metagenomes</taxon>
        <taxon>ecological metagenomes</taxon>
    </lineage>
</organism>
<dbReference type="Gene3D" id="3.90.190.20">
    <property type="entry name" value="Mur ligase, C-terminal domain"/>
    <property type="match status" value="1"/>
</dbReference>
<dbReference type="InterPro" id="IPR036615">
    <property type="entry name" value="Mur_ligase_C_dom_sf"/>
</dbReference>
<feature type="domain" description="Mur ligase C-terminal" evidence="1">
    <location>
        <begin position="5"/>
        <end position="116"/>
    </location>
</feature>
<dbReference type="EC" id="6.3.2.-" evidence="2"/>
<reference evidence="2" key="1">
    <citation type="submission" date="2019-08" db="EMBL/GenBank/DDBJ databases">
        <authorList>
            <person name="Kucharzyk K."/>
            <person name="Murdoch R.W."/>
            <person name="Higgins S."/>
            <person name="Loffler F."/>
        </authorList>
    </citation>
    <scope>NUCLEOTIDE SEQUENCE</scope>
</reference>
<dbReference type="InterPro" id="IPR004101">
    <property type="entry name" value="Mur_ligase_C"/>
</dbReference>
<protein>
    <submittedName>
        <fullName evidence="2">UDP-N-acetylmuramoyl-L-alanyl-D-glutamate--2, 6-diaminopimelate ligase</fullName>
        <ecNumber evidence="2">6.3.2.-</ecNumber>
    </submittedName>
</protein>
<dbReference type="AlphaFoldDB" id="A0A645GU54"/>
<proteinExistence type="predicted"/>
<name>A0A645GU54_9ZZZZ</name>
<dbReference type="EMBL" id="VSSQ01080253">
    <property type="protein sequence ID" value="MPN29512.1"/>
    <property type="molecule type" value="Genomic_DNA"/>
</dbReference>
<evidence type="ECO:0000259" key="1">
    <source>
        <dbReference type="Pfam" id="PF02875"/>
    </source>
</evidence>
<sequence length="130" mass="14554">MLKAKPMVVIDGAHNIDGIKSLKNSISTYFKYNKFILIMGILSDKQVDDMVKVITPEASNIITVTPPSYRAENSSGLVEIIKKYNPNCEAIENYKEAYGKALSYANENDLILICGSLYMVGEMRKVVRNQ</sequence>
<dbReference type="GO" id="GO:0016881">
    <property type="term" value="F:acid-amino acid ligase activity"/>
    <property type="evidence" value="ECO:0007669"/>
    <property type="project" value="InterPro"/>
</dbReference>
<dbReference type="SUPFAM" id="SSF53244">
    <property type="entry name" value="MurD-like peptide ligases, peptide-binding domain"/>
    <property type="match status" value="1"/>
</dbReference>